<comment type="caution">
    <text evidence="1">The sequence shown here is derived from an EMBL/GenBank/DDBJ whole genome shotgun (WGS) entry which is preliminary data.</text>
</comment>
<dbReference type="GO" id="GO:0032259">
    <property type="term" value="P:methylation"/>
    <property type="evidence" value="ECO:0007669"/>
    <property type="project" value="UniProtKB-KW"/>
</dbReference>
<dbReference type="Pfam" id="PF13489">
    <property type="entry name" value="Methyltransf_23"/>
    <property type="match status" value="1"/>
</dbReference>
<gene>
    <name evidence="1" type="ORF">EFY79_11810</name>
</gene>
<keyword evidence="2" id="KW-1185">Reference proteome</keyword>
<dbReference type="GO" id="GO:0008168">
    <property type="term" value="F:methyltransferase activity"/>
    <property type="evidence" value="ECO:0007669"/>
    <property type="project" value="UniProtKB-KW"/>
</dbReference>
<organism evidence="1 2">
    <name type="scientific">Hanamia caeni</name>
    <dbReference type="NCBI Taxonomy" id="2294116"/>
    <lineage>
        <taxon>Bacteria</taxon>
        <taxon>Pseudomonadati</taxon>
        <taxon>Bacteroidota</taxon>
        <taxon>Chitinophagia</taxon>
        <taxon>Chitinophagales</taxon>
        <taxon>Chitinophagaceae</taxon>
        <taxon>Hanamia</taxon>
    </lineage>
</organism>
<dbReference type="PANTHER" id="PTHR43861">
    <property type="entry name" value="TRANS-ACONITATE 2-METHYLTRANSFERASE-RELATED"/>
    <property type="match status" value="1"/>
</dbReference>
<dbReference type="OrthoDB" id="2370471at2"/>
<dbReference type="Proteomes" id="UP000267223">
    <property type="component" value="Unassembled WGS sequence"/>
</dbReference>
<dbReference type="EMBL" id="RJJR01000009">
    <property type="protein sequence ID" value="RNI35644.1"/>
    <property type="molecule type" value="Genomic_DNA"/>
</dbReference>
<evidence type="ECO:0000313" key="1">
    <source>
        <dbReference type="EMBL" id="RNI35644.1"/>
    </source>
</evidence>
<dbReference type="InterPro" id="IPR029063">
    <property type="entry name" value="SAM-dependent_MTases_sf"/>
</dbReference>
<evidence type="ECO:0000313" key="2">
    <source>
        <dbReference type="Proteomes" id="UP000267223"/>
    </source>
</evidence>
<dbReference type="AlphaFoldDB" id="A0A3M9NCZ9"/>
<keyword evidence="1" id="KW-0489">Methyltransferase</keyword>
<dbReference type="PANTHER" id="PTHR43861:SF6">
    <property type="entry name" value="METHYLTRANSFERASE TYPE 11"/>
    <property type="match status" value="1"/>
</dbReference>
<proteinExistence type="predicted"/>
<dbReference type="Gene3D" id="3.40.50.150">
    <property type="entry name" value="Vaccinia Virus protein VP39"/>
    <property type="match status" value="1"/>
</dbReference>
<reference evidence="1 2" key="1">
    <citation type="submission" date="2018-11" db="EMBL/GenBank/DDBJ databases">
        <title>Draft genome sequence of Ferruginibacter sp. BO-59.</title>
        <authorList>
            <person name="Im W.T."/>
        </authorList>
    </citation>
    <scope>NUCLEOTIDE SEQUENCE [LARGE SCALE GENOMIC DNA]</scope>
    <source>
        <strain evidence="1 2">BO-59</strain>
    </source>
</reference>
<protein>
    <submittedName>
        <fullName evidence="1">Class I SAM-dependent methyltransferase</fullName>
    </submittedName>
</protein>
<dbReference type="CDD" id="cd02440">
    <property type="entry name" value="AdoMet_MTases"/>
    <property type="match status" value="1"/>
</dbReference>
<name>A0A3M9NCZ9_9BACT</name>
<keyword evidence="1" id="KW-0808">Transferase</keyword>
<dbReference type="RefSeq" id="WP_123120924.1">
    <property type="nucleotide sequence ID" value="NZ_RJJR01000009.1"/>
</dbReference>
<accession>A0A3M9NCZ9</accession>
<dbReference type="SUPFAM" id="SSF53335">
    <property type="entry name" value="S-adenosyl-L-methionine-dependent methyltransferases"/>
    <property type="match status" value="1"/>
</dbReference>
<sequence>MIEYKSCPNCGSGDISYILSAKDNTVSGEEFEIWECKNCCIRFTQNIPDQENIGPYYQSEKYISHSDTNEGLVNKLYHIVRKRTLLKKRNLVEQSTKKEHGSILDLGAGTGAFLKTMQLAGWDIVGLEPDTTARKNANELYGLNLKKSSQLFSLAAHNFDAITLWHVLEHVHQLHEYVTKFRELLKKEGKLFIAVPNFTSKDAATYKKYWAAYDVPRHLYHFSPKSMEILLNSHGFILEKIRPMWYDSVYVSMLSEKYKTGKANNFNALINGVTSNLNAFFDNSKCSSLIYIASRK</sequence>